<evidence type="ECO:0000256" key="6">
    <source>
        <dbReference type="RuleBase" id="RU003376"/>
    </source>
</evidence>
<evidence type="ECO:0000313" key="9">
    <source>
        <dbReference type="EMBL" id="QJE99302.1"/>
    </source>
</evidence>
<dbReference type="GO" id="GO:0005886">
    <property type="term" value="C:plasma membrane"/>
    <property type="evidence" value="ECO:0007669"/>
    <property type="project" value="UniProtKB-SubCell"/>
</dbReference>
<feature type="domain" description="Heme-copper oxidase subunit III family profile" evidence="8">
    <location>
        <begin position="177"/>
        <end position="260"/>
    </location>
</feature>
<dbReference type="PANTHER" id="PTHR11403">
    <property type="entry name" value="CYTOCHROME C OXIDASE SUBUNIT III"/>
    <property type="match status" value="1"/>
</dbReference>
<evidence type="ECO:0000256" key="7">
    <source>
        <dbReference type="SAM" id="Phobius"/>
    </source>
</evidence>
<evidence type="ECO:0000256" key="1">
    <source>
        <dbReference type="ARBA" id="ARBA00004141"/>
    </source>
</evidence>
<evidence type="ECO:0000256" key="3">
    <source>
        <dbReference type="ARBA" id="ARBA00022692"/>
    </source>
</evidence>
<dbReference type="InterPro" id="IPR035973">
    <property type="entry name" value="Cyt_c_oxidase_su3-like_sf"/>
</dbReference>
<gene>
    <name evidence="9" type="ORF">HHL09_17050</name>
</gene>
<feature type="transmembrane region" description="Helical" evidence="7">
    <location>
        <begin position="239"/>
        <end position="259"/>
    </location>
</feature>
<dbReference type="PANTHER" id="PTHR11403:SF6">
    <property type="entry name" value="NITRIC OXIDE REDUCTASE SUBUNIT E"/>
    <property type="match status" value="1"/>
</dbReference>
<keyword evidence="4 7" id="KW-1133">Transmembrane helix</keyword>
<dbReference type="CDD" id="cd00386">
    <property type="entry name" value="Heme_Cu_Oxidase_III_like"/>
    <property type="match status" value="1"/>
</dbReference>
<comment type="subcellular location">
    <subcellularLocation>
        <location evidence="6">Cell membrane</location>
        <topology evidence="6">Multi-pass membrane protein</topology>
    </subcellularLocation>
    <subcellularLocation>
        <location evidence="1">Membrane</location>
        <topology evidence="1">Multi-pass membrane protein</topology>
    </subcellularLocation>
</comment>
<evidence type="ECO:0000259" key="8">
    <source>
        <dbReference type="PROSITE" id="PS50253"/>
    </source>
</evidence>
<dbReference type="EMBL" id="CP051774">
    <property type="protein sequence ID" value="QJE99302.1"/>
    <property type="molecule type" value="Genomic_DNA"/>
</dbReference>
<accession>A0A858RQW4</accession>
<name>A0A858RQW4_9BACT</name>
<keyword evidence="5 7" id="KW-0472">Membrane</keyword>
<evidence type="ECO:0000256" key="5">
    <source>
        <dbReference type="ARBA" id="ARBA00023136"/>
    </source>
</evidence>
<evidence type="ECO:0000256" key="2">
    <source>
        <dbReference type="ARBA" id="ARBA00010581"/>
    </source>
</evidence>
<sequence length="260" mass="29795">MPEQPAIPFKVEPATVFRFKPRDIKEDAGTLRDGTALTGKMIESPMMFHYVDAIDFRHTAMKAEEKGIDPEVAIENSWLLKENPELREAWEWHKGEIAKLEKKLIDGYGVDKKTGKPNRVPTETERYRIGWQAFAAKAEGVETGTAKIALKEQFFGPDYVGRSEKHTFPAHVSIPREQVQFASKFAPAWNTYYAIYFTMTGLHGLHVIGGALVLAYYLFCGKKMYLSNPEWLANRVEVGGLFWHFVDLVWIFLFPILYLM</sequence>
<dbReference type="KEGG" id="luo:HHL09_17050"/>
<dbReference type="SUPFAM" id="SSF81452">
    <property type="entry name" value="Cytochrome c oxidase subunit III-like"/>
    <property type="match status" value="1"/>
</dbReference>
<evidence type="ECO:0000313" key="10">
    <source>
        <dbReference type="Proteomes" id="UP000501812"/>
    </source>
</evidence>
<dbReference type="Pfam" id="PF00510">
    <property type="entry name" value="COX3"/>
    <property type="match status" value="1"/>
</dbReference>
<dbReference type="GO" id="GO:0019646">
    <property type="term" value="P:aerobic electron transport chain"/>
    <property type="evidence" value="ECO:0007669"/>
    <property type="project" value="InterPro"/>
</dbReference>
<evidence type="ECO:0000256" key="4">
    <source>
        <dbReference type="ARBA" id="ARBA00022989"/>
    </source>
</evidence>
<proteinExistence type="inferred from homology"/>
<dbReference type="InterPro" id="IPR013833">
    <property type="entry name" value="Cyt_c_oxidase_su3_a-hlx"/>
</dbReference>
<dbReference type="InterPro" id="IPR024791">
    <property type="entry name" value="Cyt_c/ubiquinol_Oxase_su3"/>
</dbReference>
<feature type="transmembrane region" description="Helical" evidence="7">
    <location>
        <begin position="193"/>
        <end position="219"/>
    </location>
</feature>
<keyword evidence="3 6" id="KW-0812">Transmembrane</keyword>
<comment type="similarity">
    <text evidence="2 6">Belongs to the cytochrome c oxidase subunit 3 family.</text>
</comment>
<dbReference type="PROSITE" id="PS50253">
    <property type="entry name" value="COX3"/>
    <property type="match status" value="1"/>
</dbReference>
<dbReference type="InterPro" id="IPR000298">
    <property type="entry name" value="Cyt_c_oxidase-like_su3"/>
</dbReference>
<reference evidence="9 10" key="1">
    <citation type="submission" date="2020-04" db="EMBL/GenBank/DDBJ databases">
        <title>Luteolibacter sp. G-1-1-1 isolated from soil.</title>
        <authorList>
            <person name="Dahal R.H."/>
        </authorList>
    </citation>
    <scope>NUCLEOTIDE SEQUENCE [LARGE SCALE GENOMIC DNA]</scope>
    <source>
        <strain evidence="9 10">G-1-1-1</strain>
    </source>
</reference>
<protein>
    <submittedName>
        <fullName evidence="9">Heme-copper oxidase subunit III</fullName>
    </submittedName>
</protein>
<dbReference type="Gene3D" id="1.20.120.80">
    <property type="entry name" value="Cytochrome c oxidase, subunit III, four-helix bundle"/>
    <property type="match status" value="1"/>
</dbReference>
<organism evidence="9 10">
    <name type="scientific">Luteolibacter luteus</name>
    <dbReference type="NCBI Taxonomy" id="2728835"/>
    <lineage>
        <taxon>Bacteria</taxon>
        <taxon>Pseudomonadati</taxon>
        <taxon>Verrucomicrobiota</taxon>
        <taxon>Verrucomicrobiia</taxon>
        <taxon>Verrucomicrobiales</taxon>
        <taxon>Verrucomicrobiaceae</taxon>
        <taxon>Luteolibacter</taxon>
    </lineage>
</organism>
<dbReference type="Proteomes" id="UP000501812">
    <property type="component" value="Chromosome"/>
</dbReference>
<dbReference type="GO" id="GO:0004129">
    <property type="term" value="F:cytochrome-c oxidase activity"/>
    <property type="evidence" value="ECO:0007669"/>
    <property type="project" value="InterPro"/>
</dbReference>
<dbReference type="AlphaFoldDB" id="A0A858RQW4"/>
<keyword evidence="10" id="KW-1185">Reference proteome</keyword>